<sequence length="123" mass="14530">MEVGPQVFPVIYQVPEKQEQTKQRKGGWMMKHDHPQFPEAFRDSFRTGSKGCLSCRGRRKVCNTGEECRLRERDRERRCRSMFVGEEEIRYWDKGRLVVVFGRVEFGAGQSILYMLFHVNVDP</sequence>
<evidence type="ECO:0000313" key="2">
    <source>
        <dbReference type="Proteomes" id="UP001605036"/>
    </source>
</evidence>
<organism evidence="1 2">
    <name type="scientific">Riccia fluitans</name>
    <dbReference type="NCBI Taxonomy" id="41844"/>
    <lineage>
        <taxon>Eukaryota</taxon>
        <taxon>Viridiplantae</taxon>
        <taxon>Streptophyta</taxon>
        <taxon>Embryophyta</taxon>
        <taxon>Marchantiophyta</taxon>
        <taxon>Marchantiopsida</taxon>
        <taxon>Marchantiidae</taxon>
        <taxon>Marchantiales</taxon>
        <taxon>Ricciaceae</taxon>
        <taxon>Riccia</taxon>
    </lineage>
</organism>
<name>A0ABD1XTQ5_9MARC</name>
<dbReference type="EMBL" id="JBHFFA010000007">
    <property type="protein sequence ID" value="KAL2611296.1"/>
    <property type="molecule type" value="Genomic_DNA"/>
</dbReference>
<reference evidence="1 2" key="1">
    <citation type="submission" date="2024-09" db="EMBL/GenBank/DDBJ databases">
        <title>Chromosome-scale assembly of Riccia fluitans.</title>
        <authorList>
            <person name="Paukszto L."/>
            <person name="Sawicki J."/>
            <person name="Karawczyk K."/>
            <person name="Piernik-Szablinska J."/>
            <person name="Szczecinska M."/>
            <person name="Mazdziarz M."/>
        </authorList>
    </citation>
    <scope>NUCLEOTIDE SEQUENCE [LARGE SCALE GENOMIC DNA]</scope>
    <source>
        <strain evidence="1">Rf_01</strain>
        <tissue evidence="1">Aerial parts of the thallus</tissue>
    </source>
</reference>
<dbReference type="Proteomes" id="UP001605036">
    <property type="component" value="Unassembled WGS sequence"/>
</dbReference>
<keyword evidence="2" id="KW-1185">Reference proteome</keyword>
<accession>A0ABD1XTQ5</accession>
<evidence type="ECO:0000313" key="1">
    <source>
        <dbReference type="EMBL" id="KAL2611296.1"/>
    </source>
</evidence>
<gene>
    <name evidence="1" type="ORF">R1flu_022988</name>
</gene>
<comment type="caution">
    <text evidence="1">The sequence shown here is derived from an EMBL/GenBank/DDBJ whole genome shotgun (WGS) entry which is preliminary data.</text>
</comment>
<dbReference type="AlphaFoldDB" id="A0ABD1XTQ5"/>
<protein>
    <submittedName>
        <fullName evidence="1">Uncharacterized protein</fullName>
    </submittedName>
</protein>
<proteinExistence type="predicted"/>